<evidence type="ECO:0000259" key="1">
    <source>
        <dbReference type="PROSITE" id="PS50043"/>
    </source>
</evidence>
<dbReference type="PROSITE" id="PS00622">
    <property type="entry name" value="HTH_LUXR_1"/>
    <property type="match status" value="1"/>
</dbReference>
<dbReference type="InterPro" id="IPR036388">
    <property type="entry name" value="WH-like_DNA-bd_sf"/>
</dbReference>
<dbReference type="PANTHER" id="PTHR45566:SF1">
    <property type="entry name" value="HTH-TYPE TRANSCRIPTIONAL REGULATOR YHJB-RELATED"/>
    <property type="match status" value="1"/>
</dbReference>
<name>A0A173MKI2_9BACT</name>
<dbReference type="InterPro" id="IPR011006">
    <property type="entry name" value="CheY-like_superfamily"/>
</dbReference>
<dbReference type="PROSITE" id="PS50043">
    <property type="entry name" value="HTH_LUXR_2"/>
    <property type="match status" value="1"/>
</dbReference>
<dbReference type="SUPFAM" id="SSF46894">
    <property type="entry name" value="C-terminal effector domain of the bipartite response regulators"/>
    <property type="match status" value="1"/>
</dbReference>
<dbReference type="InterPro" id="IPR000792">
    <property type="entry name" value="Tscrpt_reg_LuxR_C"/>
</dbReference>
<dbReference type="AlphaFoldDB" id="A0A173MKI2"/>
<dbReference type="KEGG" id="fln:FLA_4033"/>
<dbReference type="GO" id="GO:0006355">
    <property type="term" value="P:regulation of DNA-templated transcription"/>
    <property type="evidence" value="ECO:0007669"/>
    <property type="project" value="InterPro"/>
</dbReference>
<dbReference type="OrthoDB" id="9797341at2"/>
<organism evidence="2 3">
    <name type="scientific">Filimonas lacunae</name>
    <dbReference type="NCBI Taxonomy" id="477680"/>
    <lineage>
        <taxon>Bacteria</taxon>
        <taxon>Pseudomonadati</taxon>
        <taxon>Bacteroidota</taxon>
        <taxon>Chitinophagia</taxon>
        <taxon>Chitinophagales</taxon>
        <taxon>Chitinophagaceae</taxon>
        <taxon>Filimonas</taxon>
    </lineage>
</organism>
<accession>A0A173MKI2</accession>
<evidence type="ECO:0000313" key="2">
    <source>
        <dbReference type="EMBL" id="SIT07732.1"/>
    </source>
</evidence>
<evidence type="ECO:0000313" key="3">
    <source>
        <dbReference type="Proteomes" id="UP000186917"/>
    </source>
</evidence>
<dbReference type="Gene3D" id="3.40.50.2300">
    <property type="match status" value="1"/>
</dbReference>
<dbReference type="PANTHER" id="PTHR45566">
    <property type="entry name" value="HTH-TYPE TRANSCRIPTIONAL REGULATOR YHJB-RELATED"/>
    <property type="match status" value="1"/>
</dbReference>
<dbReference type="GO" id="GO:0003677">
    <property type="term" value="F:DNA binding"/>
    <property type="evidence" value="ECO:0007669"/>
    <property type="project" value="UniProtKB-KW"/>
</dbReference>
<reference evidence="3" key="1">
    <citation type="submission" date="2017-01" db="EMBL/GenBank/DDBJ databases">
        <authorList>
            <person name="Varghese N."/>
            <person name="Submissions S."/>
        </authorList>
    </citation>
    <scope>NUCLEOTIDE SEQUENCE [LARGE SCALE GENOMIC DNA]</scope>
    <source>
        <strain evidence="3">DSM 21054</strain>
    </source>
</reference>
<keyword evidence="2" id="KW-0238">DNA-binding</keyword>
<keyword evidence="3" id="KW-1185">Reference proteome</keyword>
<dbReference type="SUPFAM" id="SSF52172">
    <property type="entry name" value="CheY-like"/>
    <property type="match status" value="1"/>
</dbReference>
<dbReference type="Gene3D" id="1.10.10.10">
    <property type="entry name" value="Winged helix-like DNA-binding domain superfamily/Winged helix DNA-binding domain"/>
    <property type="match status" value="1"/>
</dbReference>
<dbReference type="PRINTS" id="PR00038">
    <property type="entry name" value="HTHLUXR"/>
</dbReference>
<dbReference type="EMBL" id="FTOR01000003">
    <property type="protein sequence ID" value="SIT07732.1"/>
    <property type="molecule type" value="Genomic_DNA"/>
</dbReference>
<dbReference type="InterPro" id="IPR016032">
    <property type="entry name" value="Sig_transdc_resp-reg_C-effctor"/>
</dbReference>
<sequence>MIYIGIVEKNESFVLAIKTFLLDRADCSIVFECATIEEYYQLNDTIKIADVVFVSVAEEAHALIMAAGIRKQYNFMQVVFMLSSNDERLVLKAIKAGVTGFLKKPFSQKALEDCLGNIYEGKSYLAFDIQRKVFDMLYQEQLQSGRKIGTHILTAREADIIKLILKGNTNKEIGEALFISHHTVNEHLKRIFRKLNVNSRIKLIYKVVADFNLYD</sequence>
<dbReference type="Proteomes" id="UP000186917">
    <property type="component" value="Unassembled WGS sequence"/>
</dbReference>
<proteinExistence type="predicted"/>
<feature type="domain" description="HTH luxR-type" evidence="1">
    <location>
        <begin position="146"/>
        <end position="211"/>
    </location>
</feature>
<gene>
    <name evidence="2" type="ORF">SAMN05421788_103342</name>
</gene>
<dbReference type="InterPro" id="IPR051015">
    <property type="entry name" value="EvgA-like"/>
</dbReference>
<dbReference type="RefSeq" id="WP_076379164.1">
    <property type="nucleotide sequence ID" value="NZ_AP017422.1"/>
</dbReference>
<dbReference type="SMART" id="SM00421">
    <property type="entry name" value="HTH_LUXR"/>
    <property type="match status" value="1"/>
</dbReference>
<dbReference type="Pfam" id="PF00196">
    <property type="entry name" value="GerE"/>
    <property type="match status" value="1"/>
</dbReference>
<dbReference type="CDD" id="cd06170">
    <property type="entry name" value="LuxR_C_like"/>
    <property type="match status" value="1"/>
</dbReference>
<dbReference type="STRING" id="477680.SAMN05421788_103342"/>
<protein>
    <submittedName>
        <fullName evidence="2">DNA-binding response regulator, NarL/FixJ family, contains REC and HTH domains</fullName>
    </submittedName>
</protein>